<accession>A0A5J4Z223</accession>
<dbReference type="OMA" id="GHMWGPD"/>
<organism evidence="9 10">
    <name type="scientific">Porphyridium purpureum</name>
    <name type="common">Red alga</name>
    <name type="synonym">Porphyridium cruentum</name>
    <dbReference type="NCBI Taxonomy" id="35688"/>
    <lineage>
        <taxon>Eukaryota</taxon>
        <taxon>Rhodophyta</taxon>
        <taxon>Bangiophyceae</taxon>
        <taxon>Porphyridiales</taxon>
        <taxon>Porphyridiaceae</taxon>
        <taxon>Porphyridium</taxon>
    </lineage>
</organism>
<dbReference type="GO" id="GO:0046872">
    <property type="term" value="F:metal ion binding"/>
    <property type="evidence" value="ECO:0007669"/>
    <property type="project" value="UniProtKB-KW"/>
</dbReference>
<feature type="compositionally biased region" description="Polar residues" evidence="8">
    <location>
        <begin position="95"/>
        <end position="117"/>
    </location>
</feature>
<name>A0A5J4Z223_PORPP</name>
<evidence type="ECO:0000313" key="10">
    <source>
        <dbReference type="Proteomes" id="UP000324585"/>
    </source>
</evidence>
<keyword evidence="7" id="KW-0560">Oxidoreductase</keyword>
<evidence type="ECO:0000256" key="2">
    <source>
        <dbReference type="ARBA" id="ARBA00022435"/>
    </source>
</evidence>
<evidence type="ECO:0000256" key="1">
    <source>
        <dbReference type="ARBA" id="ARBA00001946"/>
    </source>
</evidence>
<protein>
    <submittedName>
        <fullName evidence="9">Isocitrate dehydrogenase NADP</fullName>
    </submittedName>
</protein>
<comment type="caution">
    <text evidence="9">The sequence shown here is derived from an EMBL/GenBank/DDBJ whole genome shotgun (WGS) entry which is preliminary data.</text>
</comment>
<dbReference type="GO" id="GO:0006097">
    <property type="term" value="P:glyoxylate cycle"/>
    <property type="evidence" value="ECO:0007669"/>
    <property type="project" value="UniProtKB-KW"/>
</dbReference>
<evidence type="ECO:0000256" key="4">
    <source>
        <dbReference type="ARBA" id="ARBA00022723"/>
    </source>
</evidence>
<dbReference type="Proteomes" id="UP000324585">
    <property type="component" value="Unassembled WGS sequence"/>
</dbReference>
<dbReference type="OrthoDB" id="408849at2759"/>
<dbReference type="GO" id="GO:0006099">
    <property type="term" value="P:tricarboxylic acid cycle"/>
    <property type="evidence" value="ECO:0007669"/>
    <property type="project" value="UniProtKB-KW"/>
</dbReference>
<dbReference type="AlphaFoldDB" id="A0A5J4Z223"/>
<keyword evidence="4" id="KW-0479">Metal-binding</keyword>
<dbReference type="PANTHER" id="PTHR36999:SF1">
    <property type="entry name" value="ISOCITRATE DEHYDROGENASE (NADP(+))"/>
    <property type="match status" value="1"/>
</dbReference>
<proteinExistence type="predicted"/>
<sequence length="850" mass="92978">MRQRLVSEHSDFMPSDRSVGNVVDEAIPFYMIGAAVMRRLAASRMSAFVPQPLPQGSASPGLRARVVEWRAWATLARMTSACAAHTGVKDGPMRSLTSASSTINRRSSTDSGVSTAGSRDGAKEGKEIMYLLTDEAPRLAAYALLPVFKAFLQRAQEKIELSSRDISLAARILAEFPEVLTPEQRVHHAMQELAELVKLPGTNLIKLPNISASIPQLNDAVRELQSKGFKLPDFPFEPKTDLDAQVLAKYQRVLGSAVNPVLREGNSDRRCPPQVKAYAQKNPHKLKPWQPDSKCEVAHMNEGDFFQNEKSCVISRPDAQLQYEFIDAKTGEVSVLKSNVKVKQGDVVDASFMSVKALNAFYAAQIAAAKANDQLLSVHLKCTMMRVSDPVLFGRAVEAYLDPVFRKHGSETFTKLGIDSKYGLAHILEKVSAIPDPALRDSIQQDIKSAMSEGASLAMVDSDAGISNLHAPSLVIIDASMPVVIRDGGMMYDSSGQLKDTRALIPDRCYATTYKAAVEYCKRNGQFSVAKMGSVSNVGLMAQKAEEYGSHDKTFILPSAGVVRVSDGGNVLMEHNVDAGDVYRSCITSKQAVDTWIELAVERLNATGEPAVFWLDADRAHDANLIMMVESALKKESLENGSIYILPPEEAMLFTLERVKMGLNTISVTGNVLRDYLTDLFPILEVGTSAKMLSIVPLLARGRVFETGAGGSAPKHVQQLVKENHLRWDSLGEYMAFAASLEFAGAKELSASLLDAVADVLEHRKSPGRKVAEIDNRATAFYLAMYWARRLASTNPSFAELAQSLEQNEKRILEEIAAVKGKPADLDGYFLTGAKAEEVMRPSQTFNTLL</sequence>
<dbReference type="SUPFAM" id="SSF53659">
    <property type="entry name" value="Isocitrate/Isopropylmalate dehydrogenase-like"/>
    <property type="match status" value="1"/>
</dbReference>
<feature type="region of interest" description="Disordered" evidence="8">
    <location>
        <begin position="87"/>
        <end position="120"/>
    </location>
</feature>
<gene>
    <name evidence="9" type="ORF">FVE85_5271</name>
</gene>
<evidence type="ECO:0000256" key="6">
    <source>
        <dbReference type="ARBA" id="ARBA00022857"/>
    </source>
</evidence>
<dbReference type="InterPro" id="IPR004436">
    <property type="entry name" value="Isocitrate_DH_NADP_mono"/>
</dbReference>
<keyword evidence="2" id="KW-0329">Glyoxylate bypass</keyword>
<evidence type="ECO:0000256" key="7">
    <source>
        <dbReference type="ARBA" id="ARBA00023002"/>
    </source>
</evidence>
<comment type="cofactor">
    <cofactor evidence="1">
        <name>Mg(2+)</name>
        <dbReference type="ChEBI" id="CHEBI:18420"/>
    </cofactor>
</comment>
<keyword evidence="10" id="KW-1185">Reference proteome</keyword>
<evidence type="ECO:0000313" key="9">
    <source>
        <dbReference type="EMBL" id="KAA8497686.1"/>
    </source>
</evidence>
<evidence type="ECO:0000256" key="5">
    <source>
        <dbReference type="ARBA" id="ARBA00022842"/>
    </source>
</evidence>
<dbReference type="GO" id="GO:0004450">
    <property type="term" value="F:isocitrate dehydrogenase (NADP+) activity"/>
    <property type="evidence" value="ECO:0007669"/>
    <property type="project" value="InterPro"/>
</dbReference>
<dbReference type="EMBL" id="VRMN01000001">
    <property type="protein sequence ID" value="KAA8497686.1"/>
    <property type="molecule type" value="Genomic_DNA"/>
</dbReference>
<evidence type="ECO:0000256" key="8">
    <source>
        <dbReference type="SAM" id="MobiDB-lite"/>
    </source>
</evidence>
<dbReference type="NCBIfam" id="TIGR00178">
    <property type="entry name" value="monomer_idh"/>
    <property type="match status" value="1"/>
</dbReference>
<keyword evidence="3" id="KW-0816">Tricarboxylic acid cycle</keyword>
<keyword evidence="6" id="KW-0521">NADP</keyword>
<dbReference type="Pfam" id="PF03971">
    <property type="entry name" value="IDH"/>
    <property type="match status" value="1"/>
</dbReference>
<evidence type="ECO:0000256" key="3">
    <source>
        <dbReference type="ARBA" id="ARBA00022532"/>
    </source>
</evidence>
<reference evidence="10" key="1">
    <citation type="journal article" date="2019" name="Nat. Commun.">
        <title>Expansion of phycobilisome linker gene families in mesophilic red algae.</title>
        <authorList>
            <person name="Lee J."/>
            <person name="Kim D."/>
            <person name="Bhattacharya D."/>
            <person name="Yoon H.S."/>
        </authorList>
    </citation>
    <scope>NUCLEOTIDE SEQUENCE [LARGE SCALE GENOMIC DNA]</scope>
    <source>
        <strain evidence="10">CCMP 1328</strain>
    </source>
</reference>
<keyword evidence="5" id="KW-0460">Magnesium</keyword>
<dbReference type="PANTHER" id="PTHR36999">
    <property type="entry name" value="ISOCITRATE DEHYDROGENASE [NADP]"/>
    <property type="match status" value="1"/>
</dbReference>